<evidence type="ECO:0000256" key="4">
    <source>
        <dbReference type="PROSITE-ProRule" id="PRU00335"/>
    </source>
</evidence>
<dbReference type="InterPro" id="IPR009057">
    <property type="entry name" value="Homeodomain-like_sf"/>
</dbReference>
<dbReference type="Pfam" id="PF16925">
    <property type="entry name" value="TetR_C_13"/>
    <property type="match status" value="1"/>
</dbReference>
<accession>A0A979G6V1</accession>
<proteinExistence type="predicted"/>
<keyword evidence="2 4" id="KW-0238">DNA-binding</keyword>
<organism evidence="6 7">
    <name type="scientific">Chitinophaga pinensis (strain ATCC 43595 / DSM 2588 / LMG 13176 / NBRC 15968 / NCIMB 11800 / UQM 2034)</name>
    <dbReference type="NCBI Taxonomy" id="485918"/>
    <lineage>
        <taxon>Bacteria</taxon>
        <taxon>Pseudomonadati</taxon>
        <taxon>Bacteroidota</taxon>
        <taxon>Chitinophagia</taxon>
        <taxon>Chitinophagales</taxon>
        <taxon>Chitinophagaceae</taxon>
        <taxon>Chitinophaga</taxon>
    </lineage>
</organism>
<dbReference type="KEGG" id="cpi:Cpin_4537"/>
<dbReference type="OrthoDB" id="9798857at2"/>
<reference evidence="6 7" key="2">
    <citation type="journal article" date="2010" name="Stand. Genomic Sci.">
        <title>Complete genome sequence of Chitinophaga pinensis type strain (UQM 2034).</title>
        <authorList>
            <person name="Glavina Del Rio T."/>
            <person name="Abt B."/>
            <person name="Spring S."/>
            <person name="Lapidus A."/>
            <person name="Nolan M."/>
            <person name="Tice H."/>
            <person name="Copeland A."/>
            <person name="Cheng J.F."/>
            <person name="Chen F."/>
            <person name="Bruce D."/>
            <person name="Goodwin L."/>
            <person name="Pitluck S."/>
            <person name="Ivanova N."/>
            <person name="Mavromatis K."/>
            <person name="Mikhailova N."/>
            <person name="Pati A."/>
            <person name="Chen A."/>
            <person name="Palaniappan K."/>
            <person name="Land M."/>
            <person name="Hauser L."/>
            <person name="Chang Y.J."/>
            <person name="Jeffries C.D."/>
            <person name="Chain P."/>
            <person name="Saunders E."/>
            <person name="Detter J.C."/>
            <person name="Brettin T."/>
            <person name="Rohde M."/>
            <person name="Goker M."/>
            <person name="Bristow J."/>
            <person name="Eisen J.A."/>
            <person name="Markowitz V."/>
            <person name="Hugenholtz P."/>
            <person name="Kyrpides N.C."/>
            <person name="Klenk H.P."/>
            <person name="Lucas S."/>
        </authorList>
    </citation>
    <scope>NUCLEOTIDE SEQUENCE [LARGE SCALE GENOMIC DNA]</scope>
    <source>
        <strain evidence="7">ATCC 43595 / DSM 2588 / LMG 13176 / NBRC 15968 / NCIMB 11800 / UQM 2034</strain>
    </source>
</reference>
<dbReference type="InterPro" id="IPR001647">
    <property type="entry name" value="HTH_TetR"/>
</dbReference>
<name>A0A979G6V1_CHIPD</name>
<keyword evidence="1" id="KW-0805">Transcription regulation</keyword>
<evidence type="ECO:0000259" key="5">
    <source>
        <dbReference type="PROSITE" id="PS50977"/>
    </source>
</evidence>
<dbReference type="AlphaFoldDB" id="A0A979G6V1"/>
<dbReference type="SUPFAM" id="SSF48498">
    <property type="entry name" value="Tetracyclin repressor-like, C-terminal domain"/>
    <property type="match status" value="1"/>
</dbReference>
<dbReference type="EMBL" id="CP001699">
    <property type="protein sequence ID" value="ACU61979.1"/>
    <property type="molecule type" value="Genomic_DNA"/>
</dbReference>
<dbReference type="GO" id="GO:0003677">
    <property type="term" value="F:DNA binding"/>
    <property type="evidence" value="ECO:0007669"/>
    <property type="project" value="UniProtKB-UniRule"/>
</dbReference>
<feature type="DNA-binding region" description="H-T-H motif" evidence="4">
    <location>
        <begin position="28"/>
        <end position="47"/>
    </location>
</feature>
<evidence type="ECO:0000313" key="7">
    <source>
        <dbReference type="Proteomes" id="UP000002215"/>
    </source>
</evidence>
<dbReference type="Gene3D" id="1.10.357.10">
    <property type="entry name" value="Tetracycline Repressor, domain 2"/>
    <property type="match status" value="1"/>
</dbReference>
<dbReference type="PANTHER" id="PTHR47506:SF3">
    <property type="entry name" value="HTH-TYPE TRANSCRIPTIONAL REGULATOR LMRA"/>
    <property type="match status" value="1"/>
</dbReference>
<dbReference type="RefSeq" id="WP_012792147.1">
    <property type="nucleotide sequence ID" value="NC_013132.1"/>
</dbReference>
<evidence type="ECO:0000313" key="6">
    <source>
        <dbReference type="EMBL" id="ACU61979.1"/>
    </source>
</evidence>
<reference evidence="7" key="1">
    <citation type="submission" date="2009-08" db="EMBL/GenBank/DDBJ databases">
        <title>The complete genome of Chitinophaga pinensis DSM 2588.</title>
        <authorList>
            <consortium name="US DOE Joint Genome Institute (JGI-PGF)"/>
            <person name="Lucas S."/>
            <person name="Copeland A."/>
            <person name="Lapidus A."/>
            <person name="Glavina del Rio T."/>
            <person name="Dalin E."/>
            <person name="Tice H."/>
            <person name="Bruce D."/>
            <person name="Goodwin L."/>
            <person name="Pitluck S."/>
            <person name="Kyrpides N."/>
            <person name="Mavromatis K."/>
            <person name="Ivanova N."/>
            <person name="Mikhailova N."/>
            <person name="Sims D."/>
            <person name="Meinche L."/>
            <person name="Brettin T."/>
            <person name="Detter J.C."/>
            <person name="Han C."/>
            <person name="Larimer F."/>
            <person name="Land M."/>
            <person name="Hauser L."/>
            <person name="Markowitz V."/>
            <person name="Cheng J.-F."/>
            <person name="Hugenholtz P."/>
            <person name="Woyke T."/>
            <person name="Wu D."/>
            <person name="Spring S."/>
            <person name="Klenk H.-P."/>
            <person name="Eisen J.A."/>
        </authorList>
    </citation>
    <scope>NUCLEOTIDE SEQUENCE [LARGE SCALE GENOMIC DNA]</scope>
    <source>
        <strain evidence="7">ATCC 43595 / DSM 2588 / LMG 13176 / NBRC 15968 / NCIMB 11800 / UQM 2034</strain>
    </source>
</reference>
<dbReference type="PRINTS" id="PR00455">
    <property type="entry name" value="HTHTETR"/>
</dbReference>
<dbReference type="SUPFAM" id="SSF46689">
    <property type="entry name" value="Homeodomain-like"/>
    <property type="match status" value="1"/>
</dbReference>
<dbReference type="PANTHER" id="PTHR47506">
    <property type="entry name" value="TRANSCRIPTIONAL REGULATORY PROTEIN"/>
    <property type="match status" value="1"/>
</dbReference>
<dbReference type="InterPro" id="IPR011075">
    <property type="entry name" value="TetR_C"/>
</dbReference>
<keyword evidence="3" id="KW-0804">Transcription</keyword>
<evidence type="ECO:0000256" key="3">
    <source>
        <dbReference type="ARBA" id="ARBA00023163"/>
    </source>
</evidence>
<dbReference type="InterPro" id="IPR036271">
    <property type="entry name" value="Tet_transcr_reg_TetR-rel_C_sf"/>
</dbReference>
<gene>
    <name evidence="6" type="ordered locus">Cpin_4537</name>
</gene>
<sequence>MSKGKNTRQFIIEQTAPLFNTKGVAATAITDIMEVTNLAKGSLYVHFANKEELAYCAVDYNLQQFVEKTGAEAQKYSGAKEKFFALLDYLGDPLNPPVKGGCPMMNFGMEADDTNPVIREKVYNTICTVQQAMTDIVEQGIAEGTFNKDWDVKVFVTKAYAMIEGGILVSRVSGNSDQMNLLVGLLKAEIAAQVIKS</sequence>
<dbReference type="PROSITE" id="PS50977">
    <property type="entry name" value="HTH_TETR_2"/>
    <property type="match status" value="1"/>
</dbReference>
<evidence type="ECO:0000256" key="2">
    <source>
        <dbReference type="ARBA" id="ARBA00023125"/>
    </source>
</evidence>
<protein>
    <submittedName>
        <fullName evidence="6">Transcriptional regulator, TetR family</fullName>
    </submittedName>
</protein>
<dbReference type="Proteomes" id="UP000002215">
    <property type="component" value="Chromosome"/>
</dbReference>
<evidence type="ECO:0000256" key="1">
    <source>
        <dbReference type="ARBA" id="ARBA00023015"/>
    </source>
</evidence>
<dbReference type="Pfam" id="PF00440">
    <property type="entry name" value="TetR_N"/>
    <property type="match status" value="1"/>
</dbReference>
<feature type="domain" description="HTH tetR-type" evidence="5">
    <location>
        <begin position="5"/>
        <end position="65"/>
    </location>
</feature>